<evidence type="ECO:0000256" key="5">
    <source>
        <dbReference type="HAMAP-Rule" id="MF_00149"/>
    </source>
</evidence>
<dbReference type="Gene3D" id="3.30.1370.100">
    <property type="entry name" value="MutL, C-terminal domain, regulatory subdomain"/>
    <property type="match status" value="1"/>
</dbReference>
<dbReference type="Proteomes" id="UP000295050">
    <property type="component" value="Unassembled WGS sequence"/>
</dbReference>
<dbReference type="GO" id="GO:0032300">
    <property type="term" value="C:mismatch repair complex"/>
    <property type="evidence" value="ECO:0007669"/>
    <property type="project" value="InterPro"/>
</dbReference>
<dbReference type="SMART" id="SM00853">
    <property type="entry name" value="MutL_C"/>
    <property type="match status" value="1"/>
</dbReference>
<feature type="domain" description="MutL C-terminal dimerisation" evidence="7">
    <location>
        <begin position="431"/>
        <end position="574"/>
    </location>
</feature>
<dbReference type="InterPro" id="IPR037198">
    <property type="entry name" value="MutL_C_sf"/>
</dbReference>
<evidence type="ECO:0000313" key="10">
    <source>
        <dbReference type="Proteomes" id="UP000295050"/>
    </source>
</evidence>
<evidence type="ECO:0000313" key="9">
    <source>
        <dbReference type="EMBL" id="TCP61686.1"/>
    </source>
</evidence>
<dbReference type="EMBL" id="SLXU01000004">
    <property type="protein sequence ID" value="TCP61686.1"/>
    <property type="molecule type" value="Genomic_DNA"/>
</dbReference>
<dbReference type="NCBIfam" id="TIGR00585">
    <property type="entry name" value="mutl"/>
    <property type="match status" value="1"/>
</dbReference>
<dbReference type="CDD" id="cd00782">
    <property type="entry name" value="MutL_Trans"/>
    <property type="match status" value="1"/>
</dbReference>
<organism evidence="9 10">
    <name type="scientific">Rhodovulum bhavnagarense</name>
    <dbReference type="NCBI Taxonomy" id="992286"/>
    <lineage>
        <taxon>Bacteria</taxon>
        <taxon>Pseudomonadati</taxon>
        <taxon>Pseudomonadota</taxon>
        <taxon>Alphaproteobacteria</taxon>
        <taxon>Rhodobacterales</taxon>
        <taxon>Paracoccaceae</taxon>
        <taxon>Rhodovulum</taxon>
    </lineage>
</organism>
<dbReference type="PROSITE" id="PS00058">
    <property type="entry name" value="DNA_MISMATCH_REPAIR_1"/>
    <property type="match status" value="1"/>
</dbReference>
<dbReference type="InterPro" id="IPR020667">
    <property type="entry name" value="DNA_mismatch_repair_MutL"/>
</dbReference>
<dbReference type="GO" id="GO:0005524">
    <property type="term" value="F:ATP binding"/>
    <property type="evidence" value="ECO:0007669"/>
    <property type="project" value="InterPro"/>
</dbReference>
<dbReference type="PANTHER" id="PTHR10073">
    <property type="entry name" value="DNA MISMATCH REPAIR PROTEIN MLH, PMS, MUTL"/>
    <property type="match status" value="1"/>
</dbReference>
<keyword evidence="10" id="KW-1185">Reference proteome</keyword>
<dbReference type="InterPro" id="IPR013507">
    <property type="entry name" value="DNA_mismatch_S5_2-like"/>
</dbReference>
<dbReference type="InterPro" id="IPR020568">
    <property type="entry name" value="Ribosomal_Su5_D2-typ_SF"/>
</dbReference>
<sequence>MNSPAPNIRAETPIIRQLDEAAINRIAAGEVVERPASAVKELVENALDAGARRIEVAQAEGGKTLIRVTDDGCGIPAGDLPLALARHATSKIDGSDLLNIHSFGFRGEALPSLGAVGRLTITSRAAGGEGARITVSGGQMGQVTPAALSRGTVVELRDLFYATPARLKFLRSDRAEAQAIADVIKRLAMAEPFVGFTLRDVSGGGEGRVTFRADAETGDLFDALHRRLGRVLGHEFAENALPIEATREEITLTGYAALPTYSRGSSVAQYLFVNGRPVRDKLLIGALRGAYADFLSRDRHPAAVLFVDCDPHLVDVNVHPAKAEVRFRAPGVVRGLIVSALRHALAEAGHRASTTVAGATLGAMRPEPVFPRVYQMDRPSPGALSAAYAAQAPMPMPPAQSSLGGDLAEPSARFEPAEPAPEATALPLGAARAQVHENYIIAQTETGMVLVDQHAAHERLVYEKLKRQMAENGVAAQALLIPEIVTLSEGDAAALMDHADTLARLGLTVEPFGPGTVAVRETPALLGEVNAEALIRDIVDELTDLGDSQTLQARIEAILSRVACHGSIRSGRRMRVDEMNALLREMEATPHSGQCNHGRPTYVELRLADIERLFGRT</sequence>
<dbReference type="InterPro" id="IPR014762">
    <property type="entry name" value="DNA_mismatch_repair_CS"/>
</dbReference>
<dbReference type="InterPro" id="IPR014721">
    <property type="entry name" value="Ribsml_uS5_D2-typ_fold_subgr"/>
</dbReference>
<dbReference type="SMART" id="SM01340">
    <property type="entry name" value="DNA_mis_repair"/>
    <property type="match status" value="1"/>
</dbReference>
<dbReference type="InterPro" id="IPR038973">
    <property type="entry name" value="MutL/Mlh/Pms-like"/>
</dbReference>
<dbReference type="GO" id="GO:0140664">
    <property type="term" value="F:ATP-dependent DNA damage sensor activity"/>
    <property type="evidence" value="ECO:0007669"/>
    <property type="project" value="InterPro"/>
</dbReference>
<protein>
    <recommendedName>
        <fullName evidence="2 5">DNA mismatch repair protein MutL</fullName>
    </recommendedName>
</protein>
<evidence type="ECO:0000259" key="8">
    <source>
        <dbReference type="SMART" id="SM01340"/>
    </source>
</evidence>
<comment type="similarity">
    <text evidence="1 5">Belongs to the DNA mismatch repair MutL/HexB family.</text>
</comment>
<dbReference type="InterPro" id="IPR042120">
    <property type="entry name" value="MutL_C_dimsub"/>
</dbReference>
<evidence type="ECO:0000256" key="1">
    <source>
        <dbReference type="ARBA" id="ARBA00006082"/>
    </source>
</evidence>
<accession>A0A4V2SWA7</accession>
<dbReference type="Pfam" id="PF01119">
    <property type="entry name" value="DNA_mis_repair"/>
    <property type="match status" value="1"/>
</dbReference>
<dbReference type="CDD" id="cd16926">
    <property type="entry name" value="HATPase_MutL-MLH-PMS-like"/>
    <property type="match status" value="1"/>
</dbReference>
<dbReference type="InterPro" id="IPR036890">
    <property type="entry name" value="HATPase_C_sf"/>
</dbReference>
<dbReference type="Gene3D" id="3.30.565.10">
    <property type="entry name" value="Histidine kinase-like ATPase, C-terminal domain"/>
    <property type="match status" value="1"/>
</dbReference>
<dbReference type="GO" id="GO:0006298">
    <property type="term" value="P:mismatch repair"/>
    <property type="evidence" value="ECO:0007669"/>
    <property type="project" value="UniProtKB-UniRule"/>
</dbReference>
<dbReference type="SUPFAM" id="SSF54211">
    <property type="entry name" value="Ribosomal protein S5 domain 2-like"/>
    <property type="match status" value="1"/>
</dbReference>
<dbReference type="SUPFAM" id="SSF55874">
    <property type="entry name" value="ATPase domain of HSP90 chaperone/DNA topoisomerase II/histidine kinase"/>
    <property type="match status" value="1"/>
</dbReference>
<evidence type="ECO:0000259" key="7">
    <source>
        <dbReference type="SMART" id="SM00853"/>
    </source>
</evidence>
<dbReference type="RefSeq" id="WP_132951024.1">
    <property type="nucleotide sequence ID" value="NZ_SLXU01000004.1"/>
</dbReference>
<dbReference type="InterPro" id="IPR002099">
    <property type="entry name" value="MutL/Mlh/PMS"/>
</dbReference>
<dbReference type="Gene3D" id="3.30.230.10">
    <property type="match status" value="1"/>
</dbReference>
<dbReference type="AlphaFoldDB" id="A0A4V2SWA7"/>
<dbReference type="HAMAP" id="MF_00149">
    <property type="entry name" value="DNA_mis_repair"/>
    <property type="match status" value="1"/>
</dbReference>
<evidence type="ECO:0000256" key="2">
    <source>
        <dbReference type="ARBA" id="ARBA00021975"/>
    </source>
</evidence>
<evidence type="ECO:0000256" key="4">
    <source>
        <dbReference type="ARBA" id="ARBA00023204"/>
    </source>
</evidence>
<gene>
    <name evidence="5" type="primary">mutL</name>
    <name evidence="9" type="ORF">EV663_104139</name>
</gene>
<feature type="domain" description="DNA mismatch repair protein S5" evidence="8">
    <location>
        <begin position="228"/>
        <end position="346"/>
    </location>
</feature>
<dbReference type="InterPro" id="IPR042121">
    <property type="entry name" value="MutL_C_regsub"/>
</dbReference>
<dbReference type="FunFam" id="3.30.565.10:FF:000003">
    <property type="entry name" value="DNA mismatch repair endonuclease MutL"/>
    <property type="match status" value="1"/>
</dbReference>
<name>A0A4V2SWA7_9RHOB</name>
<dbReference type="NCBIfam" id="NF000953">
    <property type="entry name" value="PRK00095.2-4"/>
    <property type="match status" value="1"/>
</dbReference>
<dbReference type="GO" id="GO:0016887">
    <property type="term" value="F:ATP hydrolysis activity"/>
    <property type="evidence" value="ECO:0007669"/>
    <property type="project" value="InterPro"/>
</dbReference>
<dbReference type="Pfam" id="PF08676">
    <property type="entry name" value="MutL_C"/>
    <property type="match status" value="1"/>
</dbReference>
<keyword evidence="3 5" id="KW-0227">DNA damage</keyword>
<evidence type="ECO:0000256" key="6">
    <source>
        <dbReference type="SAM" id="MobiDB-lite"/>
    </source>
</evidence>
<dbReference type="OrthoDB" id="9763467at2"/>
<feature type="compositionally biased region" description="Low complexity" evidence="6">
    <location>
        <begin position="395"/>
        <end position="414"/>
    </location>
</feature>
<dbReference type="InterPro" id="IPR014790">
    <property type="entry name" value="MutL_C"/>
</dbReference>
<dbReference type="GO" id="GO:0030983">
    <property type="term" value="F:mismatched DNA binding"/>
    <property type="evidence" value="ECO:0007669"/>
    <property type="project" value="InterPro"/>
</dbReference>
<reference evidence="9 10" key="1">
    <citation type="submission" date="2019-03" db="EMBL/GenBank/DDBJ databases">
        <title>Genomic Encyclopedia of Type Strains, Phase IV (KMG-IV): sequencing the most valuable type-strain genomes for metagenomic binning, comparative biology and taxonomic classification.</title>
        <authorList>
            <person name="Goeker M."/>
        </authorList>
    </citation>
    <scope>NUCLEOTIDE SEQUENCE [LARGE SCALE GENOMIC DNA]</scope>
    <source>
        <strain evidence="9 10">DSM 24766</strain>
    </source>
</reference>
<comment type="function">
    <text evidence="5">This protein is involved in the repair of mismatches in DNA. It is required for dam-dependent methyl-directed DNA mismatch repair. May act as a 'molecular matchmaker', a protein that promotes the formation of a stable complex between two or more DNA-binding proteins in an ATP-dependent manner without itself being part of a final effector complex.</text>
</comment>
<evidence type="ECO:0000256" key="3">
    <source>
        <dbReference type="ARBA" id="ARBA00022763"/>
    </source>
</evidence>
<feature type="region of interest" description="Disordered" evidence="6">
    <location>
        <begin position="395"/>
        <end position="422"/>
    </location>
</feature>
<comment type="caution">
    <text evidence="9">The sequence shown here is derived from an EMBL/GenBank/DDBJ whole genome shotgun (WGS) entry which is preliminary data.</text>
</comment>
<dbReference type="PANTHER" id="PTHR10073:SF12">
    <property type="entry name" value="DNA MISMATCH REPAIR PROTEIN MLH1"/>
    <property type="match status" value="1"/>
</dbReference>
<dbReference type="Pfam" id="PF13589">
    <property type="entry name" value="HATPase_c_3"/>
    <property type="match status" value="1"/>
</dbReference>
<proteinExistence type="inferred from homology"/>
<keyword evidence="4 5" id="KW-0234">DNA repair</keyword>
<dbReference type="SUPFAM" id="SSF118116">
    <property type="entry name" value="DNA mismatch repair protein MutL"/>
    <property type="match status" value="1"/>
</dbReference>
<dbReference type="Gene3D" id="3.30.1540.20">
    <property type="entry name" value="MutL, C-terminal domain, dimerisation subdomain"/>
    <property type="match status" value="1"/>
</dbReference>